<sequence length="181" mass="19811">MPPPPLRTAGAPTGPNAGGTSTHASEYADFESFSPIMTRDEMLDWFSRRLGRAADAADVFKVGKEFYQLGAYSRALVCLQHYVALPGAITAGRHLLAYCYLSLGELENALIEFKACVLENFHEDWQMVVELAIEIEEARRQQTTNNPRHLMNQDMLAAATAADVANMSLDSSNASNVLAAM</sequence>
<dbReference type="VEuPathDB" id="FungiDB:AMAG_07410"/>
<keyword evidence="3" id="KW-1185">Reference proteome</keyword>
<gene>
    <name evidence="2" type="ORF">AMAG_07410</name>
</gene>
<dbReference type="AlphaFoldDB" id="A0A0L0SIK0"/>
<name>A0A0L0SIK0_ALLM3</name>
<dbReference type="OrthoDB" id="2094240at2759"/>
<evidence type="ECO:0000256" key="1">
    <source>
        <dbReference type="SAM" id="MobiDB-lite"/>
    </source>
</evidence>
<feature type="region of interest" description="Disordered" evidence="1">
    <location>
        <begin position="1"/>
        <end position="22"/>
    </location>
</feature>
<dbReference type="EMBL" id="GG745339">
    <property type="protein sequence ID" value="KNE62165.1"/>
    <property type="molecule type" value="Genomic_DNA"/>
</dbReference>
<evidence type="ECO:0000313" key="2">
    <source>
        <dbReference type="EMBL" id="KNE62165.1"/>
    </source>
</evidence>
<reference evidence="2 3" key="1">
    <citation type="submission" date="2009-11" db="EMBL/GenBank/DDBJ databases">
        <title>Annotation of Allomyces macrogynus ATCC 38327.</title>
        <authorList>
            <consortium name="The Broad Institute Genome Sequencing Platform"/>
            <person name="Russ C."/>
            <person name="Cuomo C."/>
            <person name="Burger G."/>
            <person name="Gray M.W."/>
            <person name="Holland P.W.H."/>
            <person name="King N."/>
            <person name="Lang F.B.F."/>
            <person name="Roger A.J."/>
            <person name="Ruiz-Trillo I."/>
            <person name="Young S.K."/>
            <person name="Zeng Q."/>
            <person name="Gargeya S."/>
            <person name="Fitzgerald M."/>
            <person name="Haas B."/>
            <person name="Abouelleil A."/>
            <person name="Alvarado L."/>
            <person name="Arachchi H.M."/>
            <person name="Berlin A."/>
            <person name="Chapman S.B."/>
            <person name="Gearin G."/>
            <person name="Goldberg J."/>
            <person name="Griggs A."/>
            <person name="Gujja S."/>
            <person name="Hansen M."/>
            <person name="Heiman D."/>
            <person name="Howarth C."/>
            <person name="Larimer J."/>
            <person name="Lui A."/>
            <person name="MacDonald P.J.P."/>
            <person name="McCowen C."/>
            <person name="Montmayeur A."/>
            <person name="Murphy C."/>
            <person name="Neiman D."/>
            <person name="Pearson M."/>
            <person name="Priest M."/>
            <person name="Roberts A."/>
            <person name="Saif S."/>
            <person name="Shea T."/>
            <person name="Sisk P."/>
            <person name="Stolte C."/>
            <person name="Sykes S."/>
            <person name="Wortman J."/>
            <person name="Nusbaum C."/>
            <person name="Birren B."/>
        </authorList>
    </citation>
    <scope>NUCLEOTIDE SEQUENCE [LARGE SCALE GENOMIC DNA]</scope>
    <source>
        <strain evidence="2 3">ATCC 38327</strain>
    </source>
</reference>
<dbReference type="Proteomes" id="UP000054350">
    <property type="component" value="Unassembled WGS sequence"/>
</dbReference>
<feature type="compositionally biased region" description="Low complexity" evidence="1">
    <location>
        <begin position="8"/>
        <end position="22"/>
    </location>
</feature>
<proteinExistence type="predicted"/>
<evidence type="ECO:0000313" key="3">
    <source>
        <dbReference type="Proteomes" id="UP000054350"/>
    </source>
</evidence>
<accession>A0A0L0SIK0</accession>
<dbReference type="Gene3D" id="1.25.40.10">
    <property type="entry name" value="Tetratricopeptide repeat domain"/>
    <property type="match status" value="1"/>
</dbReference>
<dbReference type="InterPro" id="IPR011990">
    <property type="entry name" value="TPR-like_helical_dom_sf"/>
</dbReference>
<organism evidence="2 3">
    <name type="scientific">Allomyces macrogynus (strain ATCC 38327)</name>
    <name type="common">Allomyces javanicus var. macrogynus</name>
    <dbReference type="NCBI Taxonomy" id="578462"/>
    <lineage>
        <taxon>Eukaryota</taxon>
        <taxon>Fungi</taxon>
        <taxon>Fungi incertae sedis</taxon>
        <taxon>Blastocladiomycota</taxon>
        <taxon>Blastocladiomycetes</taxon>
        <taxon>Blastocladiales</taxon>
        <taxon>Blastocladiaceae</taxon>
        <taxon>Allomyces</taxon>
    </lineage>
</organism>
<reference evidence="3" key="2">
    <citation type="submission" date="2009-11" db="EMBL/GenBank/DDBJ databases">
        <title>The Genome Sequence of Allomyces macrogynus strain ATCC 38327.</title>
        <authorList>
            <consortium name="The Broad Institute Genome Sequencing Platform"/>
            <person name="Russ C."/>
            <person name="Cuomo C."/>
            <person name="Shea T."/>
            <person name="Young S.K."/>
            <person name="Zeng Q."/>
            <person name="Koehrsen M."/>
            <person name="Haas B."/>
            <person name="Borodovsky M."/>
            <person name="Guigo R."/>
            <person name="Alvarado L."/>
            <person name="Berlin A."/>
            <person name="Borenstein D."/>
            <person name="Chen Z."/>
            <person name="Engels R."/>
            <person name="Freedman E."/>
            <person name="Gellesch M."/>
            <person name="Goldberg J."/>
            <person name="Griggs A."/>
            <person name="Gujja S."/>
            <person name="Heiman D."/>
            <person name="Hepburn T."/>
            <person name="Howarth C."/>
            <person name="Jen D."/>
            <person name="Larson L."/>
            <person name="Lewis B."/>
            <person name="Mehta T."/>
            <person name="Park D."/>
            <person name="Pearson M."/>
            <person name="Roberts A."/>
            <person name="Saif S."/>
            <person name="Shenoy N."/>
            <person name="Sisk P."/>
            <person name="Stolte C."/>
            <person name="Sykes S."/>
            <person name="Walk T."/>
            <person name="White J."/>
            <person name="Yandava C."/>
            <person name="Burger G."/>
            <person name="Gray M.W."/>
            <person name="Holland P.W.H."/>
            <person name="King N."/>
            <person name="Lang F.B.F."/>
            <person name="Roger A.J."/>
            <person name="Ruiz-Trillo I."/>
            <person name="Lander E."/>
            <person name="Nusbaum C."/>
        </authorList>
    </citation>
    <scope>NUCLEOTIDE SEQUENCE [LARGE SCALE GENOMIC DNA]</scope>
    <source>
        <strain evidence="3">ATCC 38327</strain>
    </source>
</reference>
<dbReference type="eggNOG" id="ENOG502SRC0">
    <property type="taxonomic scope" value="Eukaryota"/>
</dbReference>
<dbReference type="SUPFAM" id="SSF48452">
    <property type="entry name" value="TPR-like"/>
    <property type="match status" value="1"/>
</dbReference>
<protein>
    <submittedName>
        <fullName evidence="2">Uncharacterized protein</fullName>
    </submittedName>
</protein>